<dbReference type="Proteomes" id="UP000308705">
    <property type="component" value="Unassembled WGS sequence"/>
</dbReference>
<evidence type="ECO:0000313" key="4">
    <source>
        <dbReference type="Proteomes" id="UP000308705"/>
    </source>
</evidence>
<evidence type="ECO:0008006" key="5">
    <source>
        <dbReference type="Google" id="ProtNLM"/>
    </source>
</evidence>
<organism evidence="3 4">
    <name type="scientific">Herbidospora galbida</name>
    <dbReference type="NCBI Taxonomy" id="2575442"/>
    <lineage>
        <taxon>Bacteria</taxon>
        <taxon>Bacillati</taxon>
        <taxon>Actinomycetota</taxon>
        <taxon>Actinomycetes</taxon>
        <taxon>Streptosporangiales</taxon>
        <taxon>Streptosporangiaceae</taxon>
        <taxon>Herbidospora</taxon>
    </lineage>
</organism>
<feature type="transmembrane region" description="Helical" evidence="2">
    <location>
        <begin position="42"/>
        <end position="63"/>
    </location>
</feature>
<comment type="caution">
    <text evidence="3">The sequence shown here is derived from an EMBL/GenBank/DDBJ whole genome shotgun (WGS) entry which is preliminary data.</text>
</comment>
<evidence type="ECO:0000313" key="3">
    <source>
        <dbReference type="EMBL" id="TKK78819.1"/>
    </source>
</evidence>
<sequence>MKVTFRASRLRHTRVRDLAVRFVFGAAISVVAGLVGERWGPLAGGVWLGFPAILGATLTLIEEEEHKRGPAAKDAMGAIFGAGGLTAFAVCVWLLATRLPSWLVLVVALAAWMAVAAFLYVVSEASRSRLRSRGSRPPGGRPGRGGSHRRTR</sequence>
<accession>A0A4U3LTL0</accession>
<keyword evidence="2" id="KW-0472">Membrane</keyword>
<feature type="transmembrane region" description="Helical" evidence="2">
    <location>
        <begin position="75"/>
        <end position="96"/>
    </location>
</feature>
<evidence type="ECO:0000256" key="2">
    <source>
        <dbReference type="SAM" id="Phobius"/>
    </source>
</evidence>
<evidence type="ECO:0000256" key="1">
    <source>
        <dbReference type="SAM" id="MobiDB-lite"/>
    </source>
</evidence>
<gene>
    <name evidence="3" type="ORF">FDA94_36940</name>
</gene>
<reference evidence="3 4" key="1">
    <citation type="submission" date="2019-04" db="EMBL/GenBank/DDBJ databases">
        <title>Herbidospora sp. NEAU-GS14.nov., a novel actinomycete isolated from soil.</title>
        <authorList>
            <person name="Han L."/>
        </authorList>
    </citation>
    <scope>NUCLEOTIDE SEQUENCE [LARGE SCALE GENOMIC DNA]</scope>
    <source>
        <strain evidence="3 4">NEAU-GS14</strain>
    </source>
</reference>
<feature type="transmembrane region" description="Helical" evidence="2">
    <location>
        <begin position="102"/>
        <end position="123"/>
    </location>
</feature>
<dbReference type="AlphaFoldDB" id="A0A4U3LTL0"/>
<feature type="transmembrane region" description="Helical" evidence="2">
    <location>
        <begin position="18"/>
        <end position="36"/>
    </location>
</feature>
<name>A0A4U3LTL0_9ACTN</name>
<dbReference type="OrthoDB" id="4248858at2"/>
<protein>
    <recommendedName>
        <fullName evidence="5">DUF3147 family protein</fullName>
    </recommendedName>
</protein>
<keyword evidence="4" id="KW-1185">Reference proteome</keyword>
<proteinExistence type="predicted"/>
<keyword evidence="2" id="KW-0812">Transmembrane</keyword>
<dbReference type="EMBL" id="SZQA01000066">
    <property type="protein sequence ID" value="TKK78819.1"/>
    <property type="molecule type" value="Genomic_DNA"/>
</dbReference>
<dbReference type="RefSeq" id="WP_137251674.1">
    <property type="nucleotide sequence ID" value="NZ_SZQA01000066.1"/>
</dbReference>
<feature type="region of interest" description="Disordered" evidence="1">
    <location>
        <begin position="130"/>
        <end position="152"/>
    </location>
</feature>
<keyword evidence="2" id="KW-1133">Transmembrane helix</keyword>